<dbReference type="EMBL" id="VTPC01091063">
    <property type="protein sequence ID" value="KAF2879867.1"/>
    <property type="molecule type" value="Genomic_DNA"/>
</dbReference>
<dbReference type="AlphaFoldDB" id="A0A8K0FXF5"/>
<evidence type="ECO:0000313" key="1">
    <source>
        <dbReference type="EMBL" id="KAF2879867.1"/>
    </source>
</evidence>
<gene>
    <name evidence="1" type="ORF">ILUMI_26297</name>
</gene>
<dbReference type="InterPro" id="IPR010405">
    <property type="entry name" value="COBRA1"/>
</dbReference>
<dbReference type="GO" id="GO:0034244">
    <property type="term" value="P:negative regulation of transcription elongation by RNA polymerase II"/>
    <property type="evidence" value="ECO:0007669"/>
    <property type="project" value="TreeGrafter"/>
</dbReference>
<dbReference type="OrthoDB" id="5548359at2759"/>
<dbReference type="Pfam" id="PF06209">
    <property type="entry name" value="COBRA1"/>
    <property type="match status" value="1"/>
</dbReference>
<proteinExistence type="predicted"/>
<organism evidence="1 2">
    <name type="scientific">Ignelater luminosus</name>
    <name type="common">Cucubano</name>
    <name type="synonym">Pyrophorus luminosus</name>
    <dbReference type="NCBI Taxonomy" id="2038154"/>
    <lineage>
        <taxon>Eukaryota</taxon>
        <taxon>Metazoa</taxon>
        <taxon>Ecdysozoa</taxon>
        <taxon>Arthropoda</taxon>
        <taxon>Hexapoda</taxon>
        <taxon>Insecta</taxon>
        <taxon>Pterygota</taxon>
        <taxon>Neoptera</taxon>
        <taxon>Endopterygota</taxon>
        <taxon>Coleoptera</taxon>
        <taxon>Polyphaga</taxon>
        <taxon>Elateriformia</taxon>
        <taxon>Elateroidea</taxon>
        <taxon>Elateridae</taxon>
        <taxon>Agrypninae</taxon>
        <taxon>Pyrophorini</taxon>
        <taxon>Ignelater</taxon>
    </lineage>
</organism>
<keyword evidence="2" id="KW-1185">Reference proteome</keyword>
<accession>A0A8K0FXF5</accession>
<reference evidence="1" key="1">
    <citation type="submission" date="2019-08" db="EMBL/GenBank/DDBJ databases">
        <title>The genome of the North American firefly Photinus pyralis.</title>
        <authorList>
            <consortium name="Photinus pyralis genome working group"/>
            <person name="Fallon T.R."/>
            <person name="Sander Lower S.E."/>
            <person name="Weng J.-K."/>
        </authorList>
    </citation>
    <scope>NUCLEOTIDE SEQUENCE</scope>
    <source>
        <strain evidence="1">TRF0915ILg1</strain>
        <tissue evidence="1">Whole body</tissue>
    </source>
</reference>
<protein>
    <recommendedName>
        <fullName evidence="3">Negative elongation factor B</fullName>
    </recommendedName>
</protein>
<dbReference type="GO" id="GO:0032021">
    <property type="term" value="C:NELF complex"/>
    <property type="evidence" value="ECO:0007669"/>
    <property type="project" value="TreeGrafter"/>
</dbReference>
<name>A0A8K0FXF5_IGNLU</name>
<evidence type="ECO:0000313" key="2">
    <source>
        <dbReference type="Proteomes" id="UP000801492"/>
    </source>
</evidence>
<sequence length="590" mass="68283">MSSRSESEFPLEAAGIGGPNYLQDILKNCTDPLTAIEEFQSANGIHLSSLQPILPLLDLHGIPRLDFHNSVVEQLREKLTNHITQIAKSKEREKDRRLKELLAKTFPLVKVKALRPVVMRILKNMPEIDDKYLKVLLMDKELYKDTDIEVKRQIWKTNQPLFGDEVSSLVTEYIKEKENTLHDHQNIDVQTHFFYATPKVRRQKEVIQKLSELIGDNIKLYDTFLQFLRTLFCRTHNAHYCTLRADLLMTIHDCDVRSIITIDPCHKFTWCLDACIQDGKISNSKLTILQKFLNSIKKEQRQILGDISMALCDPYAINLIAISILTTLKKLIEHEQMPRDSKVLIFLLRMLIIGLNSWKIIEAQDFKEPKLDSQIVTKFMPALMALMVDDQIRQISATLPPDEHDAAIATIEHSGPVPDAVESYIQESSVASVVVIYYTLYVAKEKDRIGLLRILSILANCRDDIAFEDTFLHLLVTYLIHMAKEFSSEDFCTALFDEFLFAGITRESVMKHILKLLWHVYPYLRSNRLYALIKTLQPMRHHSEDLHNLYKSLCDRIKSKQEVEMPLRMDIDFESPFHGLPMIESFYNAL</sequence>
<dbReference type="Proteomes" id="UP000801492">
    <property type="component" value="Unassembled WGS sequence"/>
</dbReference>
<comment type="caution">
    <text evidence="1">The sequence shown here is derived from an EMBL/GenBank/DDBJ whole genome shotgun (WGS) entry which is preliminary data.</text>
</comment>
<dbReference type="PANTHER" id="PTHR13503:SF3">
    <property type="entry name" value="NEGATIVE ELONGATION FACTOR B"/>
    <property type="match status" value="1"/>
</dbReference>
<evidence type="ECO:0008006" key="3">
    <source>
        <dbReference type="Google" id="ProtNLM"/>
    </source>
</evidence>
<dbReference type="PANTHER" id="PTHR13503">
    <property type="entry name" value="NEGATIVE ELONGATION FACTOR COMPLEX MEMBER B"/>
    <property type="match status" value="1"/>
</dbReference>